<organism evidence="1 2">
    <name type="scientific">Choiromyces venosus 120613-1</name>
    <dbReference type="NCBI Taxonomy" id="1336337"/>
    <lineage>
        <taxon>Eukaryota</taxon>
        <taxon>Fungi</taxon>
        <taxon>Dikarya</taxon>
        <taxon>Ascomycota</taxon>
        <taxon>Pezizomycotina</taxon>
        <taxon>Pezizomycetes</taxon>
        <taxon>Pezizales</taxon>
        <taxon>Tuberaceae</taxon>
        <taxon>Choiromyces</taxon>
    </lineage>
</organism>
<accession>A0A3N4KFN4</accession>
<dbReference type="AlphaFoldDB" id="A0A3N4KFN4"/>
<evidence type="ECO:0000313" key="2">
    <source>
        <dbReference type="Proteomes" id="UP000276215"/>
    </source>
</evidence>
<protein>
    <submittedName>
        <fullName evidence="1">Uncharacterized protein</fullName>
    </submittedName>
</protein>
<dbReference type="EMBL" id="ML120357">
    <property type="protein sequence ID" value="RPB04695.1"/>
    <property type="molecule type" value="Genomic_DNA"/>
</dbReference>
<gene>
    <name evidence="1" type="ORF">L873DRAFT_1278717</name>
</gene>
<dbReference type="Proteomes" id="UP000276215">
    <property type="component" value="Unassembled WGS sequence"/>
</dbReference>
<sequence length="90" mass="10148">MADRTHTTQESGISDTPQRGVMAPVMASLELENMSVSFEQIMQFTAEEVVTWLQQTSFFIQVGTRAPAMKNAIIENDLSDVPYFRVSILY</sequence>
<evidence type="ECO:0000313" key="1">
    <source>
        <dbReference type="EMBL" id="RPB04695.1"/>
    </source>
</evidence>
<keyword evidence="2" id="KW-1185">Reference proteome</keyword>
<reference evidence="1 2" key="1">
    <citation type="journal article" date="2018" name="Nat. Ecol. Evol.">
        <title>Pezizomycetes genomes reveal the molecular basis of ectomycorrhizal truffle lifestyle.</title>
        <authorList>
            <person name="Murat C."/>
            <person name="Payen T."/>
            <person name="Noel B."/>
            <person name="Kuo A."/>
            <person name="Morin E."/>
            <person name="Chen J."/>
            <person name="Kohler A."/>
            <person name="Krizsan K."/>
            <person name="Balestrini R."/>
            <person name="Da Silva C."/>
            <person name="Montanini B."/>
            <person name="Hainaut M."/>
            <person name="Levati E."/>
            <person name="Barry K.W."/>
            <person name="Belfiori B."/>
            <person name="Cichocki N."/>
            <person name="Clum A."/>
            <person name="Dockter R.B."/>
            <person name="Fauchery L."/>
            <person name="Guy J."/>
            <person name="Iotti M."/>
            <person name="Le Tacon F."/>
            <person name="Lindquist E.A."/>
            <person name="Lipzen A."/>
            <person name="Malagnac F."/>
            <person name="Mello A."/>
            <person name="Molinier V."/>
            <person name="Miyauchi S."/>
            <person name="Poulain J."/>
            <person name="Riccioni C."/>
            <person name="Rubini A."/>
            <person name="Sitrit Y."/>
            <person name="Splivallo R."/>
            <person name="Traeger S."/>
            <person name="Wang M."/>
            <person name="Zifcakova L."/>
            <person name="Wipf D."/>
            <person name="Zambonelli A."/>
            <person name="Paolocci F."/>
            <person name="Nowrousian M."/>
            <person name="Ottonello S."/>
            <person name="Baldrian P."/>
            <person name="Spatafora J.W."/>
            <person name="Henrissat B."/>
            <person name="Nagy L.G."/>
            <person name="Aury J.M."/>
            <person name="Wincker P."/>
            <person name="Grigoriev I.V."/>
            <person name="Bonfante P."/>
            <person name="Martin F.M."/>
        </authorList>
    </citation>
    <scope>NUCLEOTIDE SEQUENCE [LARGE SCALE GENOMIC DNA]</scope>
    <source>
        <strain evidence="1 2">120613-1</strain>
    </source>
</reference>
<name>A0A3N4KFN4_9PEZI</name>
<proteinExistence type="predicted"/>